<dbReference type="EMBL" id="REFW01000001">
    <property type="protein sequence ID" value="RMB61550.1"/>
    <property type="molecule type" value="Genomic_DNA"/>
</dbReference>
<accession>A0A3M0G915</accession>
<dbReference type="Gene3D" id="3.40.630.30">
    <property type="match status" value="1"/>
</dbReference>
<name>A0A3M0G915_9ACTN</name>
<proteinExistence type="predicted"/>
<sequence length="65" mass="7100">MTEDALAALYPPFGLRVTAGDITLRVLRDSDLPSYAELISSPLFADENAHHVFDWWTKAPPASAA</sequence>
<keyword evidence="2" id="KW-1185">Reference proteome</keyword>
<comment type="caution">
    <text evidence="1">The sequence shown here is derived from an EMBL/GenBank/DDBJ whole genome shotgun (WGS) entry which is preliminary data.</text>
</comment>
<dbReference type="Proteomes" id="UP000275256">
    <property type="component" value="Unassembled WGS sequence"/>
</dbReference>
<evidence type="ECO:0000313" key="1">
    <source>
        <dbReference type="EMBL" id="RMB61550.1"/>
    </source>
</evidence>
<protein>
    <submittedName>
        <fullName evidence="1">Uncharacterized protein</fullName>
    </submittedName>
</protein>
<organism evidence="1 2">
    <name type="scientific">Tessaracoccus antarcticus</name>
    <dbReference type="NCBI Taxonomy" id="2479848"/>
    <lineage>
        <taxon>Bacteria</taxon>
        <taxon>Bacillati</taxon>
        <taxon>Actinomycetota</taxon>
        <taxon>Actinomycetes</taxon>
        <taxon>Propionibacteriales</taxon>
        <taxon>Propionibacteriaceae</taxon>
        <taxon>Tessaracoccus</taxon>
    </lineage>
</organism>
<gene>
    <name evidence="1" type="ORF">EAX62_02615</name>
</gene>
<dbReference type="OrthoDB" id="3466127at2"/>
<reference evidence="1 2" key="1">
    <citation type="submission" date="2018-10" db="EMBL/GenBank/DDBJ databases">
        <title>Tessaracoccus antarcticuss sp. nov., isolated from sediment.</title>
        <authorList>
            <person name="Zhou L.Y."/>
            <person name="Du Z.J."/>
        </authorList>
    </citation>
    <scope>NUCLEOTIDE SEQUENCE [LARGE SCALE GENOMIC DNA]</scope>
    <source>
        <strain evidence="1 2">JDX10</strain>
    </source>
</reference>
<dbReference type="RefSeq" id="WP_121900097.1">
    <property type="nucleotide sequence ID" value="NZ_REFW01000001.1"/>
</dbReference>
<dbReference type="AlphaFoldDB" id="A0A3M0G915"/>
<evidence type="ECO:0000313" key="2">
    <source>
        <dbReference type="Proteomes" id="UP000275256"/>
    </source>
</evidence>